<dbReference type="Gramene" id="Mp7g07540.1">
    <property type="protein sequence ID" value="Mp7g07540.1.cds1"/>
    <property type="gene ID" value="Mp7g07540"/>
</dbReference>
<dbReference type="EMBL" id="KZ772748">
    <property type="protein sequence ID" value="PTQ34796.1"/>
    <property type="molecule type" value="Genomic_DNA"/>
</dbReference>
<evidence type="ECO:0000313" key="2">
    <source>
        <dbReference type="Proteomes" id="UP000244005"/>
    </source>
</evidence>
<keyword evidence="2" id="KW-1185">Reference proteome</keyword>
<organism evidence="1 2">
    <name type="scientific">Marchantia polymorpha</name>
    <name type="common">Common liverwort</name>
    <name type="synonym">Marchantia aquatica</name>
    <dbReference type="NCBI Taxonomy" id="3197"/>
    <lineage>
        <taxon>Eukaryota</taxon>
        <taxon>Viridiplantae</taxon>
        <taxon>Streptophyta</taxon>
        <taxon>Embryophyta</taxon>
        <taxon>Marchantiophyta</taxon>
        <taxon>Marchantiopsida</taxon>
        <taxon>Marchantiidae</taxon>
        <taxon>Marchantiales</taxon>
        <taxon>Marchantiaceae</taxon>
        <taxon>Marchantia</taxon>
    </lineage>
</organism>
<proteinExistence type="predicted"/>
<sequence>MGLFEYLRLWGSRCERKSLKPSIRSECFPKMSVKWISRILITLCFMQEDSDLNHSVIVNIQYPSLLQ</sequence>
<accession>A0A2R6WLQ6</accession>
<reference evidence="2" key="1">
    <citation type="journal article" date="2017" name="Cell">
        <title>Insights into land plant evolution garnered from the Marchantia polymorpha genome.</title>
        <authorList>
            <person name="Bowman J.L."/>
            <person name="Kohchi T."/>
            <person name="Yamato K.T."/>
            <person name="Jenkins J."/>
            <person name="Shu S."/>
            <person name="Ishizaki K."/>
            <person name="Yamaoka S."/>
            <person name="Nishihama R."/>
            <person name="Nakamura Y."/>
            <person name="Berger F."/>
            <person name="Adam C."/>
            <person name="Aki S.S."/>
            <person name="Althoff F."/>
            <person name="Araki T."/>
            <person name="Arteaga-Vazquez M.A."/>
            <person name="Balasubrmanian S."/>
            <person name="Barry K."/>
            <person name="Bauer D."/>
            <person name="Boehm C.R."/>
            <person name="Briginshaw L."/>
            <person name="Caballero-Perez J."/>
            <person name="Catarino B."/>
            <person name="Chen F."/>
            <person name="Chiyoda S."/>
            <person name="Chovatia M."/>
            <person name="Davies K.M."/>
            <person name="Delmans M."/>
            <person name="Demura T."/>
            <person name="Dierschke T."/>
            <person name="Dolan L."/>
            <person name="Dorantes-Acosta A.E."/>
            <person name="Eklund D.M."/>
            <person name="Florent S.N."/>
            <person name="Flores-Sandoval E."/>
            <person name="Fujiyama A."/>
            <person name="Fukuzawa H."/>
            <person name="Galik B."/>
            <person name="Grimanelli D."/>
            <person name="Grimwood J."/>
            <person name="Grossniklaus U."/>
            <person name="Hamada T."/>
            <person name="Haseloff J."/>
            <person name="Hetherington A.J."/>
            <person name="Higo A."/>
            <person name="Hirakawa Y."/>
            <person name="Hundley H.N."/>
            <person name="Ikeda Y."/>
            <person name="Inoue K."/>
            <person name="Inoue S.I."/>
            <person name="Ishida S."/>
            <person name="Jia Q."/>
            <person name="Kakita M."/>
            <person name="Kanazawa T."/>
            <person name="Kawai Y."/>
            <person name="Kawashima T."/>
            <person name="Kennedy M."/>
            <person name="Kinose K."/>
            <person name="Kinoshita T."/>
            <person name="Kohara Y."/>
            <person name="Koide E."/>
            <person name="Komatsu K."/>
            <person name="Kopischke S."/>
            <person name="Kubo M."/>
            <person name="Kyozuka J."/>
            <person name="Lagercrantz U."/>
            <person name="Lin S.S."/>
            <person name="Lindquist E."/>
            <person name="Lipzen A.M."/>
            <person name="Lu C.W."/>
            <person name="De Luna E."/>
            <person name="Martienssen R.A."/>
            <person name="Minamino N."/>
            <person name="Mizutani M."/>
            <person name="Mizutani M."/>
            <person name="Mochizuki N."/>
            <person name="Monte I."/>
            <person name="Mosher R."/>
            <person name="Nagasaki H."/>
            <person name="Nakagami H."/>
            <person name="Naramoto S."/>
            <person name="Nishitani K."/>
            <person name="Ohtani M."/>
            <person name="Okamoto T."/>
            <person name="Okumura M."/>
            <person name="Phillips J."/>
            <person name="Pollak B."/>
            <person name="Reinders A."/>
            <person name="Rovekamp M."/>
            <person name="Sano R."/>
            <person name="Sawa S."/>
            <person name="Schmid M.W."/>
            <person name="Shirakawa M."/>
            <person name="Solano R."/>
            <person name="Spunde A."/>
            <person name="Suetsugu N."/>
            <person name="Sugano S."/>
            <person name="Sugiyama A."/>
            <person name="Sun R."/>
            <person name="Suzuki Y."/>
            <person name="Takenaka M."/>
            <person name="Takezawa D."/>
            <person name="Tomogane H."/>
            <person name="Tsuzuki M."/>
            <person name="Ueda T."/>
            <person name="Umeda M."/>
            <person name="Ward J.M."/>
            <person name="Watanabe Y."/>
            <person name="Yazaki K."/>
            <person name="Yokoyama R."/>
            <person name="Yoshitake Y."/>
            <person name="Yotsui I."/>
            <person name="Zachgo S."/>
            <person name="Schmutz J."/>
        </authorList>
    </citation>
    <scope>NUCLEOTIDE SEQUENCE [LARGE SCALE GENOMIC DNA]</scope>
    <source>
        <strain evidence="2">Tak-1</strain>
    </source>
</reference>
<dbReference type="Proteomes" id="UP000244005">
    <property type="component" value="Unassembled WGS sequence"/>
</dbReference>
<gene>
    <name evidence="1" type="ORF">MARPO_0076s0040</name>
</gene>
<dbReference type="AlphaFoldDB" id="A0A2R6WLQ6"/>
<protein>
    <submittedName>
        <fullName evidence="1">Uncharacterized protein</fullName>
    </submittedName>
</protein>
<name>A0A2R6WLQ6_MARPO</name>
<evidence type="ECO:0000313" key="1">
    <source>
        <dbReference type="EMBL" id="PTQ34796.1"/>
    </source>
</evidence>